<comment type="caution">
    <text evidence="2">The sequence shown here is derived from an EMBL/GenBank/DDBJ whole genome shotgun (WGS) entry which is preliminary data.</text>
</comment>
<evidence type="ECO:0000313" key="3">
    <source>
        <dbReference type="Proteomes" id="UP000736335"/>
    </source>
</evidence>
<dbReference type="Proteomes" id="UP000736335">
    <property type="component" value="Unassembled WGS sequence"/>
</dbReference>
<gene>
    <name evidence="2" type="ORF">BJ322DRAFT_776940</name>
</gene>
<name>A0A9P6HFP6_9AGAM</name>
<evidence type="ECO:0000256" key="1">
    <source>
        <dbReference type="SAM" id="MobiDB-lite"/>
    </source>
</evidence>
<feature type="region of interest" description="Disordered" evidence="1">
    <location>
        <begin position="124"/>
        <end position="186"/>
    </location>
</feature>
<protein>
    <submittedName>
        <fullName evidence="2">Uncharacterized protein</fullName>
    </submittedName>
</protein>
<reference evidence="2" key="2">
    <citation type="submission" date="2020-11" db="EMBL/GenBank/DDBJ databases">
        <authorList>
            <consortium name="DOE Joint Genome Institute"/>
            <person name="Kuo A."/>
            <person name="Miyauchi S."/>
            <person name="Kiss E."/>
            <person name="Drula E."/>
            <person name="Kohler A."/>
            <person name="Sanchez-Garcia M."/>
            <person name="Andreopoulos B."/>
            <person name="Barry K.W."/>
            <person name="Bonito G."/>
            <person name="Buee M."/>
            <person name="Carver A."/>
            <person name="Chen C."/>
            <person name="Cichocki N."/>
            <person name="Clum A."/>
            <person name="Culley D."/>
            <person name="Crous P.W."/>
            <person name="Fauchery L."/>
            <person name="Girlanda M."/>
            <person name="Hayes R."/>
            <person name="Keri Z."/>
            <person name="Labutti K."/>
            <person name="Lipzen A."/>
            <person name="Lombard V."/>
            <person name="Magnuson J."/>
            <person name="Maillard F."/>
            <person name="Morin E."/>
            <person name="Murat C."/>
            <person name="Nolan M."/>
            <person name="Ohm R."/>
            <person name="Pangilinan J."/>
            <person name="Pereira M."/>
            <person name="Perotto S."/>
            <person name="Peter M."/>
            <person name="Riley R."/>
            <person name="Sitrit Y."/>
            <person name="Stielow B."/>
            <person name="Szollosi G."/>
            <person name="Zifcakova L."/>
            <person name="Stursova M."/>
            <person name="Spatafora J.W."/>
            <person name="Tedersoo L."/>
            <person name="Vaario L.-M."/>
            <person name="Yamada A."/>
            <person name="Yan M."/>
            <person name="Wang P."/>
            <person name="Xu J."/>
            <person name="Bruns T."/>
            <person name="Baldrian P."/>
            <person name="Vilgalys R."/>
            <person name="Henrissat B."/>
            <person name="Grigoriev I.V."/>
            <person name="Hibbett D."/>
            <person name="Nagy L.G."/>
            <person name="Martin F.M."/>
        </authorList>
    </citation>
    <scope>NUCLEOTIDE SEQUENCE</scope>
    <source>
        <strain evidence="2">UH-Tt-Lm1</strain>
    </source>
</reference>
<dbReference type="AlphaFoldDB" id="A0A9P6HFP6"/>
<sequence length="200" mass="22231">MASIVLMESTSEYLRIFTRLVPWTRAEWPSSPSCSQSPTWNRAPGNLKFTPFDREIEDERYHVALENTARSACGIMYSVVRRSKGSPLVVRFPAKGATLTIATPAKLPWHKLRGDLFLNVLEGGRKPGTTGSEPRISVPPVRKVAGRDPTPSSESAFSIPRSVLNPPSTEERLPNPCRDLSKPTAQIPLHQSSGWFWKPP</sequence>
<organism evidence="2 3">
    <name type="scientific">Thelephora terrestris</name>
    <dbReference type="NCBI Taxonomy" id="56493"/>
    <lineage>
        <taxon>Eukaryota</taxon>
        <taxon>Fungi</taxon>
        <taxon>Dikarya</taxon>
        <taxon>Basidiomycota</taxon>
        <taxon>Agaricomycotina</taxon>
        <taxon>Agaricomycetes</taxon>
        <taxon>Thelephorales</taxon>
        <taxon>Thelephoraceae</taxon>
        <taxon>Thelephora</taxon>
    </lineage>
</organism>
<accession>A0A9P6HFP6</accession>
<dbReference type="EMBL" id="WIUZ02000006">
    <property type="protein sequence ID" value="KAF9786275.1"/>
    <property type="molecule type" value="Genomic_DNA"/>
</dbReference>
<evidence type="ECO:0000313" key="2">
    <source>
        <dbReference type="EMBL" id="KAF9786275.1"/>
    </source>
</evidence>
<proteinExistence type="predicted"/>
<keyword evidence="3" id="KW-1185">Reference proteome</keyword>
<reference evidence="2" key="1">
    <citation type="journal article" date="2020" name="Nat. Commun.">
        <title>Large-scale genome sequencing of mycorrhizal fungi provides insights into the early evolution of symbiotic traits.</title>
        <authorList>
            <person name="Miyauchi S."/>
            <person name="Kiss E."/>
            <person name="Kuo A."/>
            <person name="Drula E."/>
            <person name="Kohler A."/>
            <person name="Sanchez-Garcia M."/>
            <person name="Morin E."/>
            <person name="Andreopoulos B."/>
            <person name="Barry K.W."/>
            <person name="Bonito G."/>
            <person name="Buee M."/>
            <person name="Carver A."/>
            <person name="Chen C."/>
            <person name="Cichocki N."/>
            <person name="Clum A."/>
            <person name="Culley D."/>
            <person name="Crous P.W."/>
            <person name="Fauchery L."/>
            <person name="Girlanda M."/>
            <person name="Hayes R.D."/>
            <person name="Keri Z."/>
            <person name="LaButti K."/>
            <person name="Lipzen A."/>
            <person name="Lombard V."/>
            <person name="Magnuson J."/>
            <person name="Maillard F."/>
            <person name="Murat C."/>
            <person name="Nolan M."/>
            <person name="Ohm R.A."/>
            <person name="Pangilinan J."/>
            <person name="Pereira M.F."/>
            <person name="Perotto S."/>
            <person name="Peter M."/>
            <person name="Pfister S."/>
            <person name="Riley R."/>
            <person name="Sitrit Y."/>
            <person name="Stielow J.B."/>
            <person name="Szollosi G."/>
            <person name="Zifcakova L."/>
            <person name="Stursova M."/>
            <person name="Spatafora J.W."/>
            <person name="Tedersoo L."/>
            <person name="Vaario L.M."/>
            <person name="Yamada A."/>
            <person name="Yan M."/>
            <person name="Wang P."/>
            <person name="Xu J."/>
            <person name="Bruns T."/>
            <person name="Baldrian P."/>
            <person name="Vilgalys R."/>
            <person name="Dunand C."/>
            <person name="Henrissat B."/>
            <person name="Grigoriev I.V."/>
            <person name="Hibbett D."/>
            <person name="Nagy L.G."/>
            <person name="Martin F.M."/>
        </authorList>
    </citation>
    <scope>NUCLEOTIDE SEQUENCE</scope>
    <source>
        <strain evidence="2">UH-Tt-Lm1</strain>
    </source>
</reference>